<protein>
    <submittedName>
        <fullName evidence="1">Uncharacterized protein</fullName>
    </submittedName>
</protein>
<dbReference type="KEGG" id="vg:13826746"/>
<keyword evidence="2" id="KW-1185">Reference proteome</keyword>
<organism evidence="1 2">
    <name type="scientific">Pectobacterium phage My1</name>
    <dbReference type="NCBI Taxonomy" id="1204539"/>
    <lineage>
        <taxon>Viruses</taxon>
        <taxon>Duplodnaviria</taxon>
        <taxon>Heunggongvirae</taxon>
        <taxon>Uroviricota</taxon>
        <taxon>Caudoviricetes</taxon>
        <taxon>Demerecviridae</taxon>
        <taxon>Mccorquodalevirinae</taxon>
        <taxon>Myunavirus</taxon>
        <taxon>Myunavirus My1</taxon>
    </lineage>
</organism>
<accession>J9QM61</accession>
<sequence length="225" mass="25604">MQIISKFQDVYDLQHSLFDESRRWVRNSETVTMGIPLNACIALRSRDVYANIGRNGITSKGSYTLMPVFICGVVHWVHSISVIGQEQFYTTNPALAEKFLLDSGVFIRDFRKREILKSISLNGETTRELEKLCKTLEAPIVMLSSVKEAEHGYTLIGEFIKCPSLIGNNIPWQEIEPNLYRLHQSIESYVFGVLSQPEPIVLSTTEKDRLQARGFDSKASFRKAK</sequence>
<name>J9QM61_9CAUD</name>
<dbReference type="GeneID" id="13826746"/>
<dbReference type="OrthoDB" id="7035at10239"/>
<evidence type="ECO:0000313" key="1">
    <source>
        <dbReference type="EMBL" id="AFQ22203.1"/>
    </source>
</evidence>
<dbReference type="RefSeq" id="YP_006906296.1">
    <property type="nucleotide sequence ID" value="NC_018837.1"/>
</dbReference>
<reference evidence="1 2" key="1">
    <citation type="journal article" date="2012" name="J. Virol.">
        <title>Complete Genome Sequence of Pectobacterium carotovorum subsp. carotovorum Bacteriophage My1.</title>
        <authorList>
            <person name="Lee D.H."/>
            <person name="Lee J.H."/>
            <person name="Shin H."/>
            <person name="Ji S."/>
            <person name="Roh E."/>
            <person name="Jung K."/>
            <person name="Ryu S."/>
            <person name="Choi J."/>
            <person name="Heu S."/>
        </authorList>
    </citation>
    <scope>NUCLEOTIDE SEQUENCE [LARGE SCALE GENOMIC DNA]</scope>
</reference>
<gene>
    <name evidence="1" type="ORF">My1_044</name>
</gene>
<dbReference type="EMBL" id="JX195166">
    <property type="protein sequence ID" value="AFQ22203.1"/>
    <property type="molecule type" value="Genomic_DNA"/>
</dbReference>
<proteinExistence type="predicted"/>
<evidence type="ECO:0000313" key="2">
    <source>
        <dbReference type="Proteomes" id="UP000006280"/>
    </source>
</evidence>
<dbReference type="Proteomes" id="UP000006280">
    <property type="component" value="Segment"/>
</dbReference>